<organism evidence="1 2">
    <name type="scientific">Luteibacter rhizovicinus DSM 16549</name>
    <dbReference type="NCBI Taxonomy" id="1440763"/>
    <lineage>
        <taxon>Bacteria</taxon>
        <taxon>Pseudomonadati</taxon>
        <taxon>Pseudomonadota</taxon>
        <taxon>Gammaproteobacteria</taxon>
        <taxon>Lysobacterales</taxon>
        <taxon>Rhodanobacteraceae</taxon>
        <taxon>Luteibacter</taxon>
    </lineage>
</organism>
<proteinExistence type="predicted"/>
<dbReference type="STRING" id="1440763.BJI69_05075"/>
<dbReference type="PATRIC" id="fig|1440763.5.peg.988"/>
<dbReference type="AlphaFoldDB" id="A0A0G9HDQ2"/>
<sequence length="311" mass="33628">MMNRRALHAIRLAALALGILASVAHAGKIDIGTGLGDNVVAMLNSESTLFTDAYRIAMTDKGLAFSRAGKGILTRATQGTTVARMEYIYTRDGREYSRFYYARSGPAMDVTFDRIAHQASGSGGSSSTGESTGSTAYEITEDDIAKDIAEEKFYPRDTARRVRAPNLPNVERGVVANDTKHAGDAELKIFRKIESDIATRAVTPGGRLVGYVSKAVCSSCENASKLLADQYDIDGNIYQLLEAGSEQPIDAVTIESQKASAALKIRRQTYIKSHLTNRFVPLDRGARFAPPPLDPIEAEETREATAEPCGV</sequence>
<dbReference type="RefSeq" id="WP_046966905.1">
    <property type="nucleotide sequence ID" value="NZ_JPLB01000019.1"/>
</dbReference>
<dbReference type="KEGG" id="lrz:BJI69_05075"/>
<dbReference type="Proteomes" id="UP000182987">
    <property type="component" value="Chromosome"/>
</dbReference>
<evidence type="ECO:0000313" key="1">
    <source>
        <dbReference type="EMBL" id="APG03346.1"/>
    </source>
</evidence>
<reference evidence="2" key="1">
    <citation type="submission" date="2016-09" db="EMBL/GenBank/DDBJ databases">
        <authorList>
            <person name="Lysoe E."/>
        </authorList>
    </citation>
    <scope>NUCLEOTIDE SEQUENCE [LARGE SCALE GENOMIC DNA]</scope>
    <source>
        <strain evidence="2">LJ96T</strain>
    </source>
</reference>
<protein>
    <submittedName>
        <fullName evidence="1">Uncharacterized protein</fullName>
    </submittedName>
</protein>
<evidence type="ECO:0000313" key="2">
    <source>
        <dbReference type="Proteomes" id="UP000182987"/>
    </source>
</evidence>
<keyword evidence="2" id="KW-1185">Reference proteome</keyword>
<accession>A0A0G9HDQ2</accession>
<dbReference type="EMBL" id="CP017480">
    <property type="protein sequence ID" value="APG03346.1"/>
    <property type="molecule type" value="Genomic_DNA"/>
</dbReference>
<gene>
    <name evidence="1" type="ORF">BJI69_05075</name>
</gene>
<name>A0A0G9HDQ2_9GAMM</name>